<sequence>MSIDVERTRKDKTTNAICSILYSPLPIFFFCSIYLFSYFLNHPVFSPTRMHLISIHAPPPSWALLLLRLFSARLLSVAYISCHYSSYLLSFNSTRTQAFRCMPLMSFPFFFLQVNRCIHLSLYPISLYASLLAGIFPMTWLALLVERDSDRQQPQANTVAVIQKPTPVLAPETIAPPLPPRSFVLSLWLPAGGSTTSMDAFSLHKKAHLQVKPPTLDTRRICPAPSTTRTLKREKLASLLTPSIVRIPKLPLLRICELMKKVPPLLNKDLPPCAPALQVAYENVNNKLRALWLQYEGKKSLEELCRMVHQNFVSEKSAHDASKHTVPLVPWRRYLVFQYEIRWAKYFVRESQITEPLTESELDERHAELTLVPKELALFCYRCDTMAKWEAWHQKKRAFTTIVGRRFS</sequence>
<organism evidence="2 3">
    <name type="scientific">Periconia digitata</name>
    <dbReference type="NCBI Taxonomy" id="1303443"/>
    <lineage>
        <taxon>Eukaryota</taxon>
        <taxon>Fungi</taxon>
        <taxon>Dikarya</taxon>
        <taxon>Ascomycota</taxon>
        <taxon>Pezizomycotina</taxon>
        <taxon>Dothideomycetes</taxon>
        <taxon>Pleosporomycetidae</taxon>
        <taxon>Pleosporales</taxon>
        <taxon>Massarineae</taxon>
        <taxon>Periconiaceae</taxon>
        <taxon>Periconia</taxon>
    </lineage>
</organism>
<keyword evidence="3" id="KW-1185">Reference proteome</keyword>
<keyword evidence="1" id="KW-0812">Transmembrane</keyword>
<feature type="transmembrane region" description="Helical" evidence="1">
    <location>
        <begin position="20"/>
        <end position="40"/>
    </location>
</feature>
<reference evidence="2" key="1">
    <citation type="submission" date="2023-01" db="EMBL/GenBank/DDBJ databases">
        <authorList>
            <person name="Van Ghelder C."/>
            <person name="Rancurel C."/>
        </authorList>
    </citation>
    <scope>NUCLEOTIDE SEQUENCE</scope>
    <source>
        <strain evidence="2">CNCM I-4278</strain>
    </source>
</reference>
<evidence type="ECO:0000313" key="2">
    <source>
        <dbReference type="EMBL" id="CAI6333483.1"/>
    </source>
</evidence>
<proteinExistence type="predicted"/>
<keyword evidence="1" id="KW-0472">Membrane</keyword>
<comment type="caution">
    <text evidence="2">The sequence shown here is derived from an EMBL/GenBank/DDBJ whole genome shotgun (WGS) entry which is preliminary data.</text>
</comment>
<dbReference type="Proteomes" id="UP001152607">
    <property type="component" value="Unassembled WGS sequence"/>
</dbReference>
<dbReference type="EMBL" id="CAOQHR010000004">
    <property type="protein sequence ID" value="CAI6333483.1"/>
    <property type="molecule type" value="Genomic_DNA"/>
</dbReference>
<keyword evidence="1" id="KW-1133">Transmembrane helix</keyword>
<feature type="transmembrane region" description="Helical" evidence="1">
    <location>
        <begin position="60"/>
        <end position="80"/>
    </location>
</feature>
<dbReference type="OrthoDB" id="3796452at2759"/>
<accession>A0A9W4XJ29</accession>
<protein>
    <submittedName>
        <fullName evidence="2">Uncharacterized protein</fullName>
    </submittedName>
</protein>
<dbReference type="AlphaFoldDB" id="A0A9W4XJ29"/>
<gene>
    <name evidence="2" type="ORF">PDIGIT_LOCUS6523</name>
</gene>
<feature type="transmembrane region" description="Helical" evidence="1">
    <location>
        <begin position="127"/>
        <end position="145"/>
    </location>
</feature>
<name>A0A9W4XJ29_9PLEO</name>
<evidence type="ECO:0000313" key="3">
    <source>
        <dbReference type="Proteomes" id="UP001152607"/>
    </source>
</evidence>
<evidence type="ECO:0000256" key="1">
    <source>
        <dbReference type="SAM" id="Phobius"/>
    </source>
</evidence>